<dbReference type="STRING" id="158441.A0A226DP05"/>
<evidence type="ECO:0000256" key="1">
    <source>
        <dbReference type="SAM" id="MobiDB-lite"/>
    </source>
</evidence>
<feature type="compositionally biased region" description="Basic and acidic residues" evidence="1">
    <location>
        <begin position="101"/>
        <end position="118"/>
    </location>
</feature>
<accession>A0A226DP05</accession>
<sequence>MPPKGQRTQEEEAEAKKRNSENKRRWRANRSEEQRLEERERNAENKRNRIAGLSEEQRSLERRKNAENERNRVASLSAEQRSLERENNVINKRNRIANLSDEQRSHERAKNAENERNRVASLSEGQRSLERERNSQNKRSKIANMTVPQRNVHRLEHAAVASTSRAARRLQTLNQTTLAASINRFNEADLQQHNCIALIAICSFCGAKHFLMERPQDKKFTQCCQKGKVVLPPIKLALGIEKLMKKEHEYSNNFFENIRSINSALAFASMGANIAPPPGYGPYCFRINGQIYHRTGSLHPTGAKENLPNFIFLTPMRHVIKE</sequence>
<dbReference type="AlphaFoldDB" id="A0A226DP05"/>
<proteinExistence type="predicted"/>
<evidence type="ECO:0000313" key="2">
    <source>
        <dbReference type="EMBL" id="OXA46564.1"/>
    </source>
</evidence>
<dbReference type="OrthoDB" id="1728974at2759"/>
<dbReference type="OMA" id="HETAGIC"/>
<organism evidence="2 3">
    <name type="scientific">Folsomia candida</name>
    <name type="common">Springtail</name>
    <dbReference type="NCBI Taxonomy" id="158441"/>
    <lineage>
        <taxon>Eukaryota</taxon>
        <taxon>Metazoa</taxon>
        <taxon>Ecdysozoa</taxon>
        <taxon>Arthropoda</taxon>
        <taxon>Hexapoda</taxon>
        <taxon>Collembola</taxon>
        <taxon>Entomobryomorpha</taxon>
        <taxon>Isotomoidea</taxon>
        <taxon>Isotomidae</taxon>
        <taxon>Proisotominae</taxon>
        <taxon>Folsomia</taxon>
    </lineage>
</organism>
<dbReference type="EMBL" id="LNIX01000015">
    <property type="protein sequence ID" value="OXA46564.1"/>
    <property type="molecule type" value="Genomic_DNA"/>
</dbReference>
<feature type="compositionally biased region" description="Basic and acidic residues" evidence="1">
    <location>
        <begin position="55"/>
        <end position="72"/>
    </location>
</feature>
<evidence type="ECO:0000313" key="3">
    <source>
        <dbReference type="Proteomes" id="UP000198287"/>
    </source>
</evidence>
<feature type="region of interest" description="Disordered" evidence="1">
    <location>
        <begin position="1"/>
        <end position="143"/>
    </location>
</feature>
<name>A0A226DP05_FOLCA</name>
<dbReference type="PANTHER" id="PTHR45786">
    <property type="entry name" value="DNA BINDING PROTEIN-LIKE"/>
    <property type="match status" value="1"/>
</dbReference>
<protein>
    <submittedName>
        <fullName evidence="2">Uncharacterized protein</fullName>
    </submittedName>
</protein>
<reference evidence="2 3" key="1">
    <citation type="submission" date="2015-12" db="EMBL/GenBank/DDBJ databases">
        <title>The genome of Folsomia candida.</title>
        <authorList>
            <person name="Faddeeva A."/>
            <person name="Derks M.F."/>
            <person name="Anvar Y."/>
            <person name="Smit S."/>
            <person name="Van Straalen N."/>
            <person name="Roelofs D."/>
        </authorList>
    </citation>
    <scope>NUCLEOTIDE SEQUENCE [LARGE SCALE GENOMIC DNA]</scope>
    <source>
        <strain evidence="2 3">VU population</strain>
        <tissue evidence="2">Whole body</tissue>
    </source>
</reference>
<comment type="caution">
    <text evidence="2">The sequence shown here is derived from an EMBL/GenBank/DDBJ whole genome shotgun (WGS) entry which is preliminary data.</text>
</comment>
<dbReference type="Proteomes" id="UP000198287">
    <property type="component" value="Unassembled WGS sequence"/>
</dbReference>
<gene>
    <name evidence="2" type="ORF">Fcan01_18731</name>
</gene>
<dbReference type="PANTHER" id="PTHR45786:SF74">
    <property type="entry name" value="ATP-DEPENDENT DNA HELICASE"/>
    <property type="match status" value="1"/>
</dbReference>
<feature type="compositionally biased region" description="Basic and acidic residues" evidence="1">
    <location>
        <begin position="7"/>
        <end position="47"/>
    </location>
</feature>
<keyword evidence="3" id="KW-1185">Reference proteome</keyword>